<dbReference type="Pfam" id="PF21906">
    <property type="entry name" value="WHD_NrtR"/>
    <property type="match status" value="1"/>
</dbReference>
<evidence type="ECO:0000313" key="2">
    <source>
        <dbReference type="EMBL" id="NYJ33368.1"/>
    </source>
</evidence>
<feature type="domain" description="Nudix hydrolase" evidence="1">
    <location>
        <begin position="29"/>
        <end position="179"/>
    </location>
</feature>
<gene>
    <name evidence="2" type="ORF">HNR10_001249</name>
</gene>
<dbReference type="RefSeq" id="WP_179821546.1">
    <property type="nucleotide sequence ID" value="NZ_JACCFS010000001.1"/>
</dbReference>
<keyword evidence="3" id="KW-1185">Reference proteome</keyword>
<dbReference type="CDD" id="cd18873">
    <property type="entry name" value="NUDIX_NadM_like"/>
    <property type="match status" value="1"/>
</dbReference>
<dbReference type="Gene3D" id="3.90.79.10">
    <property type="entry name" value="Nucleoside Triphosphate Pyrophosphohydrolase"/>
    <property type="match status" value="1"/>
</dbReference>
<dbReference type="AlphaFoldDB" id="A0A7Z0EJQ6"/>
<reference evidence="2 3" key="1">
    <citation type="submission" date="2020-07" db="EMBL/GenBank/DDBJ databases">
        <title>Sequencing the genomes of 1000 actinobacteria strains.</title>
        <authorList>
            <person name="Klenk H.-P."/>
        </authorList>
    </citation>
    <scope>NUCLEOTIDE SEQUENCE [LARGE SCALE GENOMIC DNA]</scope>
    <source>
        <strain evidence="2 3">DSM 44442</strain>
    </source>
</reference>
<dbReference type="SUPFAM" id="SSF46785">
    <property type="entry name" value="Winged helix' DNA-binding domain"/>
    <property type="match status" value="1"/>
</dbReference>
<dbReference type="EC" id="3.6.1.55" evidence="2"/>
<dbReference type="InterPro" id="IPR036388">
    <property type="entry name" value="WH-like_DNA-bd_sf"/>
</dbReference>
<proteinExistence type="predicted"/>
<evidence type="ECO:0000259" key="1">
    <source>
        <dbReference type="PROSITE" id="PS51462"/>
    </source>
</evidence>
<dbReference type="InterPro" id="IPR000086">
    <property type="entry name" value="NUDIX_hydrolase_dom"/>
</dbReference>
<protein>
    <submittedName>
        <fullName evidence="2">8-oxo-dGTP diphosphatase</fullName>
        <ecNumber evidence="2">3.6.1.55</ecNumber>
    </submittedName>
</protein>
<dbReference type="PANTHER" id="PTHR43736:SF4">
    <property type="entry name" value="SLR1690 PROTEIN"/>
    <property type="match status" value="1"/>
</dbReference>
<dbReference type="EMBL" id="JACCFS010000001">
    <property type="protein sequence ID" value="NYJ33368.1"/>
    <property type="molecule type" value="Genomic_DNA"/>
</dbReference>
<name>A0A7Z0EJQ6_9ACTN</name>
<organism evidence="2 3">
    <name type="scientific">Nocardiopsis aegyptia</name>
    <dbReference type="NCBI Taxonomy" id="220378"/>
    <lineage>
        <taxon>Bacteria</taxon>
        <taxon>Bacillati</taxon>
        <taxon>Actinomycetota</taxon>
        <taxon>Actinomycetes</taxon>
        <taxon>Streptosporangiales</taxon>
        <taxon>Nocardiopsidaceae</taxon>
        <taxon>Nocardiopsis</taxon>
    </lineage>
</organism>
<comment type="caution">
    <text evidence="2">The sequence shown here is derived from an EMBL/GenBank/DDBJ whole genome shotgun (WGS) entry which is preliminary data.</text>
</comment>
<dbReference type="InterPro" id="IPR036390">
    <property type="entry name" value="WH_DNA-bd_sf"/>
</dbReference>
<dbReference type="Proteomes" id="UP000572051">
    <property type="component" value="Unassembled WGS sequence"/>
</dbReference>
<dbReference type="Pfam" id="PF00293">
    <property type="entry name" value="NUDIX"/>
    <property type="match status" value="1"/>
</dbReference>
<dbReference type="SUPFAM" id="SSF55811">
    <property type="entry name" value="Nudix"/>
    <property type="match status" value="1"/>
</dbReference>
<sequence length="284" mass="30576">MTGERTPRQDDGERRFLDAYDPGAYAPAAVTVDVAALTIRAGVPHVLLMRRTARPQLGWWALPGGFVRAQDGPDGPADPDLPDAALRVLSQKTPLPTELHLEQLGTYGALDRDPRMRVISVAYVLLAPDLPDPDTDADRAAWIPWSVLGHGIGDSRDRGGHGGGDDDRGGRAEIELAFDHARIVADAVERARSKLEYTALATAFLPPEFTITALREVYEAVWGRPLHGANFHRKILATPGFVEDTGRLADRGGSGGGRRARLYRPGGAAFLHPPLLRGAQSAPA</sequence>
<dbReference type="PROSITE" id="PS51462">
    <property type="entry name" value="NUDIX"/>
    <property type="match status" value="1"/>
</dbReference>
<dbReference type="PANTHER" id="PTHR43736">
    <property type="entry name" value="ADP-RIBOSE PYROPHOSPHATASE"/>
    <property type="match status" value="1"/>
</dbReference>
<evidence type="ECO:0000313" key="3">
    <source>
        <dbReference type="Proteomes" id="UP000572051"/>
    </source>
</evidence>
<dbReference type="InterPro" id="IPR054105">
    <property type="entry name" value="WHD_NrtR"/>
</dbReference>
<accession>A0A7Z0EJQ6</accession>
<dbReference type="GO" id="GO:0035539">
    <property type="term" value="F:8-oxo-7,8-dihydrodeoxyguanosine triphosphate pyrophosphatase activity"/>
    <property type="evidence" value="ECO:0007669"/>
    <property type="project" value="UniProtKB-EC"/>
</dbReference>
<keyword evidence="2" id="KW-0378">Hydrolase</keyword>
<dbReference type="Gene3D" id="1.10.10.10">
    <property type="entry name" value="Winged helix-like DNA-binding domain superfamily/Winged helix DNA-binding domain"/>
    <property type="match status" value="1"/>
</dbReference>
<dbReference type="InterPro" id="IPR015797">
    <property type="entry name" value="NUDIX_hydrolase-like_dom_sf"/>
</dbReference>